<dbReference type="SUPFAM" id="SSF52172">
    <property type="entry name" value="CheY-like"/>
    <property type="match status" value="1"/>
</dbReference>
<comment type="caution">
    <text evidence="1">The sequence shown here is derived from an EMBL/GenBank/DDBJ whole genome shotgun (WGS) entry which is preliminary data.</text>
</comment>
<dbReference type="GO" id="GO:0003677">
    <property type="term" value="F:DNA binding"/>
    <property type="evidence" value="ECO:0007669"/>
    <property type="project" value="UniProtKB-KW"/>
</dbReference>
<dbReference type="InterPro" id="IPR011006">
    <property type="entry name" value="CheY-like_superfamily"/>
</dbReference>
<dbReference type="Proteomes" id="UP000580856">
    <property type="component" value="Unassembled WGS sequence"/>
</dbReference>
<proteinExistence type="predicted"/>
<gene>
    <name evidence="1" type="ORF">GGQ74_001438</name>
</gene>
<protein>
    <submittedName>
        <fullName evidence="1">DNA-binding response OmpR family regulator</fullName>
    </submittedName>
</protein>
<evidence type="ECO:0000313" key="2">
    <source>
        <dbReference type="Proteomes" id="UP000580856"/>
    </source>
</evidence>
<organism evidence="1 2">
    <name type="scientific">Desulfobaculum xiamenense</name>
    <dbReference type="NCBI Taxonomy" id="995050"/>
    <lineage>
        <taxon>Bacteria</taxon>
        <taxon>Pseudomonadati</taxon>
        <taxon>Thermodesulfobacteriota</taxon>
        <taxon>Desulfovibrionia</taxon>
        <taxon>Desulfovibrionales</taxon>
        <taxon>Desulfovibrionaceae</taxon>
        <taxon>Desulfobaculum</taxon>
    </lineage>
</organism>
<dbReference type="AlphaFoldDB" id="A0A846QHQ7"/>
<dbReference type="RefSeq" id="WP_167940819.1">
    <property type="nucleotide sequence ID" value="NZ_JAATJA010000001.1"/>
</dbReference>
<keyword evidence="1" id="KW-0238">DNA-binding</keyword>
<accession>A0A846QHQ7</accession>
<evidence type="ECO:0000313" key="1">
    <source>
        <dbReference type="EMBL" id="NJB67798.1"/>
    </source>
</evidence>
<keyword evidence="2" id="KW-1185">Reference proteome</keyword>
<dbReference type="Gene3D" id="3.40.50.2300">
    <property type="match status" value="1"/>
</dbReference>
<dbReference type="EMBL" id="JAATJA010000001">
    <property type="protein sequence ID" value="NJB67798.1"/>
    <property type="molecule type" value="Genomic_DNA"/>
</dbReference>
<sequence>MRILVVEDERKLRFPLAERLAARRIDADCAAGAREAVMFARMMRYDAAVIDVQDAAGEGAGIQRALTRMQPWMQVLVVAGQGAGKGSMPGAESEVIVTRLARALTRGDDALCA</sequence>
<name>A0A846QHQ7_9BACT</name>
<reference evidence="1 2" key="1">
    <citation type="submission" date="2020-03" db="EMBL/GenBank/DDBJ databases">
        <title>Genomic Encyclopedia of Type Strains, Phase IV (KMG-IV): sequencing the most valuable type-strain genomes for metagenomic binning, comparative biology and taxonomic classification.</title>
        <authorList>
            <person name="Goeker M."/>
        </authorList>
    </citation>
    <scope>NUCLEOTIDE SEQUENCE [LARGE SCALE GENOMIC DNA]</scope>
    <source>
        <strain evidence="1 2">DSM 24233</strain>
    </source>
</reference>